<dbReference type="VEuPathDB" id="FungiDB:MAPG_07338"/>
<evidence type="ECO:0000256" key="1">
    <source>
        <dbReference type="SAM" id="Phobius"/>
    </source>
</evidence>
<reference evidence="3" key="5">
    <citation type="submission" date="2015-06" db="UniProtKB">
        <authorList>
            <consortium name="EnsemblFungi"/>
        </authorList>
    </citation>
    <scope>IDENTIFICATION</scope>
    <source>
        <strain evidence="3">ATCC 64411</strain>
    </source>
</reference>
<evidence type="ECO:0000313" key="3">
    <source>
        <dbReference type="EnsemblFungi" id="MAPG_07338T0"/>
    </source>
</evidence>
<gene>
    <name evidence="2" type="ORF">MAPG_07338</name>
</gene>
<keyword evidence="1" id="KW-0472">Membrane</keyword>
<dbReference type="EMBL" id="GL876971">
    <property type="protein sequence ID" value="KLU88351.1"/>
    <property type="molecule type" value="Genomic_DNA"/>
</dbReference>
<keyword evidence="4" id="KW-1185">Reference proteome</keyword>
<reference evidence="3" key="4">
    <citation type="journal article" date="2015" name="G3 (Bethesda)">
        <title>Genome sequences of three phytopathogenic species of the Magnaporthaceae family of fungi.</title>
        <authorList>
            <person name="Okagaki L.H."/>
            <person name="Nunes C.C."/>
            <person name="Sailsbery J."/>
            <person name="Clay B."/>
            <person name="Brown D."/>
            <person name="John T."/>
            <person name="Oh Y."/>
            <person name="Young N."/>
            <person name="Fitzgerald M."/>
            <person name="Haas B.J."/>
            <person name="Zeng Q."/>
            <person name="Young S."/>
            <person name="Adiconis X."/>
            <person name="Fan L."/>
            <person name="Levin J.Z."/>
            <person name="Mitchell T.K."/>
            <person name="Okubara P.A."/>
            <person name="Farman M.L."/>
            <person name="Kohn L.M."/>
            <person name="Birren B."/>
            <person name="Ma L.-J."/>
            <person name="Dean R.A."/>
        </authorList>
    </citation>
    <scope>NUCLEOTIDE SEQUENCE</scope>
    <source>
        <strain evidence="3">ATCC 64411 / 73-15</strain>
    </source>
</reference>
<keyword evidence="1" id="KW-0812">Transmembrane</keyword>
<reference evidence="2" key="3">
    <citation type="submission" date="2011-03" db="EMBL/GenBank/DDBJ databases">
        <title>Annotation of Magnaporthe poae ATCC 64411.</title>
        <authorList>
            <person name="Ma L.-J."/>
            <person name="Dead R."/>
            <person name="Young S.K."/>
            <person name="Zeng Q."/>
            <person name="Gargeya S."/>
            <person name="Fitzgerald M."/>
            <person name="Haas B."/>
            <person name="Abouelleil A."/>
            <person name="Alvarado L."/>
            <person name="Arachchi H.M."/>
            <person name="Berlin A."/>
            <person name="Brown A."/>
            <person name="Chapman S.B."/>
            <person name="Chen Z."/>
            <person name="Dunbar C."/>
            <person name="Freedman E."/>
            <person name="Gearin G."/>
            <person name="Gellesch M."/>
            <person name="Goldberg J."/>
            <person name="Griggs A."/>
            <person name="Gujja S."/>
            <person name="Heiman D."/>
            <person name="Howarth C."/>
            <person name="Larson L."/>
            <person name="Lui A."/>
            <person name="MacDonald P.J.P."/>
            <person name="Mehta T."/>
            <person name="Montmayeur A."/>
            <person name="Murphy C."/>
            <person name="Neiman D."/>
            <person name="Pearson M."/>
            <person name="Priest M."/>
            <person name="Roberts A."/>
            <person name="Saif S."/>
            <person name="Shea T."/>
            <person name="Shenoy N."/>
            <person name="Sisk P."/>
            <person name="Stolte C."/>
            <person name="Sykes S."/>
            <person name="Yandava C."/>
            <person name="Wortman J."/>
            <person name="Nusbaum C."/>
            <person name="Birren B."/>
        </authorList>
    </citation>
    <scope>NUCLEOTIDE SEQUENCE</scope>
    <source>
        <strain evidence="2">ATCC 64411</strain>
    </source>
</reference>
<protein>
    <submittedName>
        <fullName evidence="2 3">Uncharacterized protein</fullName>
    </submittedName>
</protein>
<organism evidence="3 4">
    <name type="scientific">Magnaporthiopsis poae (strain ATCC 64411 / 73-15)</name>
    <name type="common">Kentucky bluegrass fungus</name>
    <name type="synonym">Magnaporthe poae</name>
    <dbReference type="NCBI Taxonomy" id="644358"/>
    <lineage>
        <taxon>Eukaryota</taxon>
        <taxon>Fungi</taxon>
        <taxon>Dikarya</taxon>
        <taxon>Ascomycota</taxon>
        <taxon>Pezizomycotina</taxon>
        <taxon>Sordariomycetes</taxon>
        <taxon>Sordariomycetidae</taxon>
        <taxon>Magnaporthales</taxon>
        <taxon>Magnaporthaceae</taxon>
        <taxon>Magnaporthiopsis</taxon>
    </lineage>
</organism>
<evidence type="ECO:0000313" key="4">
    <source>
        <dbReference type="Proteomes" id="UP000011715"/>
    </source>
</evidence>
<dbReference type="AlphaFoldDB" id="A0A0C4E4E5"/>
<accession>A0A0C4E4E5</accession>
<keyword evidence="1" id="KW-1133">Transmembrane helix</keyword>
<dbReference type="Proteomes" id="UP000011715">
    <property type="component" value="Unassembled WGS sequence"/>
</dbReference>
<sequence length="80" mass="8835">MQQTLLGLASGKQADCGADWHYGPKNPEPALAWWFSIVGRASFIGQSILLLSTRLRITVWKGVRRPGSRQSGLRGPSLRM</sequence>
<dbReference type="EnsemblFungi" id="MAPG_07338T0">
    <property type="protein sequence ID" value="MAPG_07338T0"/>
    <property type="gene ID" value="MAPG_07338"/>
</dbReference>
<name>A0A0C4E4E5_MAGP6</name>
<reference evidence="2" key="1">
    <citation type="submission" date="2010-05" db="EMBL/GenBank/DDBJ databases">
        <title>The Genome Sequence of Magnaporthe poae strain ATCC 64411.</title>
        <authorList>
            <consortium name="The Broad Institute Genome Sequencing Platform"/>
            <consortium name="Broad Institute Genome Sequencing Center for Infectious Disease"/>
            <person name="Ma L.-J."/>
            <person name="Dead R."/>
            <person name="Young S."/>
            <person name="Zeng Q."/>
            <person name="Koehrsen M."/>
            <person name="Alvarado L."/>
            <person name="Berlin A."/>
            <person name="Chapman S.B."/>
            <person name="Chen Z."/>
            <person name="Freedman E."/>
            <person name="Gellesch M."/>
            <person name="Goldberg J."/>
            <person name="Griggs A."/>
            <person name="Gujja S."/>
            <person name="Heilman E.R."/>
            <person name="Heiman D."/>
            <person name="Hepburn T."/>
            <person name="Howarth C."/>
            <person name="Jen D."/>
            <person name="Larson L."/>
            <person name="Mehta T."/>
            <person name="Neiman D."/>
            <person name="Pearson M."/>
            <person name="Roberts A."/>
            <person name="Saif S."/>
            <person name="Shea T."/>
            <person name="Shenoy N."/>
            <person name="Sisk P."/>
            <person name="Stolte C."/>
            <person name="Sykes S."/>
            <person name="Walk T."/>
            <person name="White J."/>
            <person name="Yandava C."/>
            <person name="Haas B."/>
            <person name="Nusbaum C."/>
            <person name="Birren B."/>
        </authorList>
    </citation>
    <scope>NUCLEOTIDE SEQUENCE</scope>
    <source>
        <strain evidence="2">ATCC 64411</strain>
    </source>
</reference>
<proteinExistence type="predicted"/>
<feature type="transmembrane region" description="Helical" evidence="1">
    <location>
        <begin position="31"/>
        <end position="51"/>
    </location>
</feature>
<reference evidence="4" key="2">
    <citation type="submission" date="2010-05" db="EMBL/GenBank/DDBJ databases">
        <title>The genome sequence of Magnaporthe poae strain ATCC 64411.</title>
        <authorList>
            <person name="Ma L.-J."/>
            <person name="Dead R."/>
            <person name="Young S."/>
            <person name="Zeng Q."/>
            <person name="Koehrsen M."/>
            <person name="Alvarado L."/>
            <person name="Berlin A."/>
            <person name="Chapman S.B."/>
            <person name="Chen Z."/>
            <person name="Freedman E."/>
            <person name="Gellesch M."/>
            <person name="Goldberg J."/>
            <person name="Griggs A."/>
            <person name="Gujja S."/>
            <person name="Heilman E.R."/>
            <person name="Heiman D."/>
            <person name="Hepburn T."/>
            <person name="Howarth C."/>
            <person name="Jen D."/>
            <person name="Larson L."/>
            <person name="Mehta T."/>
            <person name="Neiman D."/>
            <person name="Pearson M."/>
            <person name="Roberts A."/>
            <person name="Saif S."/>
            <person name="Shea T."/>
            <person name="Shenoy N."/>
            <person name="Sisk P."/>
            <person name="Stolte C."/>
            <person name="Sykes S."/>
            <person name="Walk T."/>
            <person name="White J."/>
            <person name="Yandava C."/>
            <person name="Haas B."/>
            <person name="Nusbaum C."/>
            <person name="Birren B."/>
        </authorList>
    </citation>
    <scope>NUCLEOTIDE SEQUENCE [LARGE SCALE GENOMIC DNA]</scope>
    <source>
        <strain evidence="4">ATCC 64411 / 73-15</strain>
    </source>
</reference>
<dbReference type="EMBL" id="ADBL01001774">
    <property type="status" value="NOT_ANNOTATED_CDS"/>
    <property type="molecule type" value="Genomic_DNA"/>
</dbReference>
<evidence type="ECO:0000313" key="2">
    <source>
        <dbReference type="EMBL" id="KLU88351.1"/>
    </source>
</evidence>